<reference evidence="2" key="1">
    <citation type="submission" date="2022-05" db="EMBL/GenBank/DDBJ databases">
        <title>The Musa troglodytarum L. genome provides insights into the mechanism of non-climacteric behaviour and enrichment of carotenoids.</title>
        <authorList>
            <person name="Wang J."/>
        </authorList>
    </citation>
    <scope>NUCLEOTIDE SEQUENCE</scope>
    <source>
        <tissue evidence="2">Leaf</tissue>
    </source>
</reference>
<name>A0A9E7GK90_9LILI</name>
<evidence type="ECO:0000256" key="1">
    <source>
        <dbReference type="SAM" id="MobiDB-lite"/>
    </source>
</evidence>
<evidence type="ECO:0000313" key="2">
    <source>
        <dbReference type="EMBL" id="URE13707.1"/>
    </source>
</evidence>
<dbReference type="Proteomes" id="UP001055439">
    <property type="component" value="Chromosome 6"/>
</dbReference>
<dbReference type="AlphaFoldDB" id="A0A9E7GK90"/>
<accession>A0A9E7GK90</accession>
<organism evidence="2 3">
    <name type="scientific">Musa troglodytarum</name>
    <name type="common">fe'i banana</name>
    <dbReference type="NCBI Taxonomy" id="320322"/>
    <lineage>
        <taxon>Eukaryota</taxon>
        <taxon>Viridiplantae</taxon>
        <taxon>Streptophyta</taxon>
        <taxon>Embryophyta</taxon>
        <taxon>Tracheophyta</taxon>
        <taxon>Spermatophyta</taxon>
        <taxon>Magnoliopsida</taxon>
        <taxon>Liliopsida</taxon>
        <taxon>Zingiberales</taxon>
        <taxon>Musaceae</taxon>
        <taxon>Musa</taxon>
    </lineage>
</organism>
<feature type="region of interest" description="Disordered" evidence="1">
    <location>
        <begin position="1"/>
        <end position="23"/>
    </location>
</feature>
<gene>
    <name evidence="2" type="ORF">MUK42_03443</name>
</gene>
<dbReference type="EMBL" id="CP097508">
    <property type="protein sequence ID" value="URE13707.1"/>
    <property type="molecule type" value="Genomic_DNA"/>
</dbReference>
<proteinExistence type="predicted"/>
<evidence type="ECO:0000313" key="3">
    <source>
        <dbReference type="Proteomes" id="UP001055439"/>
    </source>
</evidence>
<protein>
    <submittedName>
        <fullName evidence="2">Uncharacterized protein</fullName>
    </submittedName>
</protein>
<sequence length="67" mass="6905">MVRAPEGAITSQGASPLEANEETRPDKLALGGGRFAVAEARLVVLALLRPGNTARYGPPSCELGTVT</sequence>
<keyword evidence="3" id="KW-1185">Reference proteome</keyword>